<protein>
    <submittedName>
        <fullName evidence="1">Uncharacterized protein</fullName>
    </submittedName>
</protein>
<evidence type="ECO:0000313" key="1">
    <source>
        <dbReference type="EMBL" id="PJJ79545.1"/>
    </source>
</evidence>
<dbReference type="OrthoDB" id="797086at2"/>
<organism evidence="1 2">
    <name type="scientific">Mucilaginibacter auburnensis</name>
    <dbReference type="NCBI Taxonomy" id="1457233"/>
    <lineage>
        <taxon>Bacteria</taxon>
        <taxon>Pseudomonadati</taxon>
        <taxon>Bacteroidota</taxon>
        <taxon>Sphingobacteriia</taxon>
        <taxon>Sphingobacteriales</taxon>
        <taxon>Sphingobacteriaceae</taxon>
        <taxon>Mucilaginibacter</taxon>
    </lineage>
</organism>
<dbReference type="Proteomes" id="UP000242687">
    <property type="component" value="Unassembled WGS sequence"/>
</dbReference>
<keyword evidence="2" id="KW-1185">Reference proteome</keyword>
<sequence>MTDKEFREEYKPLQVPAHFDAEGTIEDQTLYALAQLGSATADEVVIKVKELLADENAEKDVIAGVHHALTEWHTKGLLASTTEENGDLRYNLHKITEANDGHVNPDLLAPGLD</sequence>
<evidence type="ECO:0000313" key="2">
    <source>
        <dbReference type="Proteomes" id="UP000242687"/>
    </source>
</evidence>
<dbReference type="RefSeq" id="WP_100341878.1">
    <property type="nucleotide sequence ID" value="NZ_PGFJ01000002.1"/>
</dbReference>
<dbReference type="AlphaFoldDB" id="A0A2H9VMK6"/>
<dbReference type="EMBL" id="PGFJ01000002">
    <property type="protein sequence ID" value="PJJ79545.1"/>
    <property type="molecule type" value="Genomic_DNA"/>
</dbReference>
<proteinExistence type="predicted"/>
<reference evidence="1 2" key="1">
    <citation type="submission" date="2017-11" db="EMBL/GenBank/DDBJ databases">
        <title>Genomic Encyclopedia of Archaeal and Bacterial Type Strains, Phase II (KMG-II): From Individual Species to Whole Genera.</title>
        <authorList>
            <person name="Goeker M."/>
        </authorList>
    </citation>
    <scope>NUCLEOTIDE SEQUENCE [LARGE SCALE GENOMIC DNA]</scope>
    <source>
        <strain evidence="1 2">DSM 28175</strain>
    </source>
</reference>
<accession>A0A2H9VMK6</accession>
<gene>
    <name evidence="1" type="ORF">CLV57_2679</name>
</gene>
<comment type="caution">
    <text evidence="1">The sequence shown here is derived from an EMBL/GenBank/DDBJ whole genome shotgun (WGS) entry which is preliminary data.</text>
</comment>
<name>A0A2H9VMK6_9SPHI</name>